<keyword evidence="2 10" id="KW-0808">Transferase</keyword>
<evidence type="ECO:0000256" key="2">
    <source>
        <dbReference type="ARBA" id="ARBA00022679"/>
    </source>
</evidence>
<evidence type="ECO:0000256" key="1">
    <source>
        <dbReference type="ARBA" id="ARBA00004127"/>
    </source>
</evidence>
<comment type="similarity">
    <text evidence="10">Belongs to the DHHC palmitoyltransferase family.</text>
</comment>
<dbReference type="GO" id="GO:0005783">
    <property type="term" value="C:endoplasmic reticulum"/>
    <property type="evidence" value="ECO:0007669"/>
    <property type="project" value="TreeGrafter"/>
</dbReference>
<evidence type="ECO:0000256" key="8">
    <source>
        <dbReference type="ARBA" id="ARBA00023315"/>
    </source>
</evidence>
<dbReference type="InterPro" id="IPR001594">
    <property type="entry name" value="Palmitoyltrfase_DHHC"/>
</dbReference>
<dbReference type="STRING" id="947166.A0A1D1VAF8"/>
<sequence>MQMESRNGGTEPQNPASPNPANPALNYPRRGTSVTVPVTRRFPSDAKKIWQIFPGRTKFYCGGRLQLSHQYGIFVLTLVLIVATTVLFFVFDCPYLVANVSIAFPIVGGILFAFTFSTLMKTAFTDPGIMPRSLHDEQEFWDSRLSYFIADSIAHPGDSQNTANRNVARYLDVTMKEHTLKLKWCHTCKLFRPPRSSHCSICDNCIDHFDHHCPWVGNCVGKRNYRFFYMFIVSLSFLAVFIFGCDVAHLVLRSQTNGFVETIRQTPASLIEAIVCFLSLWSLLGLVGYHTYLISVNMTTNEDIKGGFPAADQSAAKLFSHGSMFKNFFVTLCGPRPASLIDPTGKINPATLAILQSSSVRSQSPAASGQIPNNSQASSNPQVQVSPSGTNSAAVGASRDLIPRTAGT</sequence>
<feature type="transmembrane region" description="Helical" evidence="10">
    <location>
        <begin position="71"/>
        <end position="91"/>
    </location>
</feature>
<dbReference type="PANTHER" id="PTHR22883">
    <property type="entry name" value="ZINC FINGER DHHC DOMAIN CONTAINING PROTEIN"/>
    <property type="match status" value="1"/>
</dbReference>
<name>A0A1D1VAF8_RAMVA</name>
<dbReference type="OrthoDB" id="4096362at2759"/>
<feature type="transmembrane region" description="Helical" evidence="10">
    <location>
        <begin position="270"/>
        <end position="289"/>
    </location>
</feature>
<dbReference type="PROSITE" id="PS50216">
    <property type="entry name" value="DHHC"/>
    <property type="match status" value="1"/>
</dbReference>
<evidence type="ECO:0000256" key="7">
    <source>
        <dbReference type="ARBA" id="ARBA00023288"/>
    </source>
</evidence>
<feature type="domain" description="Palmitoyltransferase DHHC" evidence="12">
    <location>
        <begin position="181"/>
        <end position="305"/>
    </location>
</feature>
<feature type="region of interest" description="Disordered" evidence="11">
    <location>
        <begin position="363"/>
        <end position="408"/>
    </location>
</feature>
<dbReference type="InterPro" id="IPR039859">
    <property type="entry name" value="PFA4/ZDH16/20/ERF2-like"/>
</dbReference>
<keyword evidence="3 10" id="KW-0812">Transmembrane</keyword>
<reference evidence="13 14" key="1">
    <citation type="journal article" date="2016" name="Nat. Commun.">
        <title>Extremotolerant tardigrade genome and improved radiotolerance of human cultured cells by tardigrade-unique protein.</title>
        <authorList>
            <person name="Hashimoto T."/>
            <person name="Horikawa D.D."/>
            <person name="Saito Y."/>
            <person name="Kuwahara H."/>
            <person name="Kozuka-Hata H."/>
            <person name="Shin-I T."/>
            <person name="Minakuchi Y."/>
            <person name="Ohishi K."/>
            <person name="Motoyama A."/>
            <person name="Aizu T."/>
            <person name="Enomoto A."/>
            <person name="Kondo K."/>
            <person name="Tanaka S."/>
            <person name="Hara Y."/>
            <person name="Koshikawa S."/>
            <person name="Sagara H."/>
            <person name="Miura T."/>
            <person name="Yokobori S."/>
            <person name="Miyagawa K."/>
            <person name="Suzuki Y."/>
            <person name="Kubo T."/>
            <person name="Oyama M."/>
            <person name="Kohara Y."/>
            <person name="Fujiyama A."/>
            <person name="Arakawa K."/>
            <person name="Katayama T."/>
            <person name="Toyoda A."/>
            <person name="Kunieda T."/>
        </authorList>
    </citation>
    <scope>NUCLEOTIDE SEQUENCE [LARGE SCALE GENOMIC DNA]</scope>
    <source>
        <strain evidence="13 14">YOKOZUNA-1</strain>
    </source>
</reference>
<feature type="region of interest" description="Disordered" evidence="11">
    <location>
        <begin position="1"/>
        <end position="31"/>
    </location>
</feature>
<evidence type="ECO:0000259" key="12">
    <source>
        <dbReference type="Pfam" id="PF01529"/>
    </source>
</evidence>
<evidence type="ECO:0000256" key="6">
    <source>
        <dbReference type="ARBA" id="ARBA00023139"/>
    </source>
</evidence>
<keyword evidence="5 10" id="KW-0472">Membrane</keyword>
<dbReference type="Proteomes" id="UP000186922">
    <property type="component" value="Unassembled WGS sequence"/>
</dbReference>
<evidence type="ECO:0000256" key="10">
    <source>
        <dbReference type="RuleBase" id="RU079119"/>
    </source>
</evidence>
<comment type="domain">
    <text evidence="10">The DHHC domain is required for palmitoyltransferase activity.</text>
</comment>
<keyword evidence="7" id="KW-0449">Lipoprotein</keyword>
<comment type="caution">
    <text evidence="13">The sequence shown here is derived from an EMBL/GenBank/DDBJ whole genome shotgun (WGS) entry which is preliminary data.</text>
</comment>
<feature type="compositionally biased region" description="Polar residues" evidence="11">
    <location>
        <begin position="1"/>
        <end position="11"/>
    </location>
</feature>
<keyword evidence="6" id="KW-0564">Palmitate</keyword>
<dbReference type="GO" id="GO:0019706">
    <property type="term" value="F:protein-cysteine S-palmitoyltransferase activity"/>
    <property type="evidence" value="ECO:0007669"/>
    <property type="project" value="UniProtKB-EC"/>
</dbReference>
<feature type="transmembrane region" description="Helical" evidence="10">
    <location>
        <begin position="227"/>
        <end position="250"/>
    </location>
</feature>
<evidence type="ECO:0000256" key="5">
    <source>
        <dbReference type="ARBA" id="ARBA00023136"/>
    </source>
</evidence>
<evidence type="ECO:0000256" key="9">
    <source>
        <dbReference type="ARBA" id="ARBA00048048"/>
    </source>
</evidence>
<dbReference type="EC" id="2.3.1.225" evidence="10"/>
<comment type="subcellular location">
    <subcellularLocation>
        <location evidence="1">Endomembrane system</location>
        <topology evidence="1">Multi-pass membrane protein</topology>
    </subcellularLocation>
</comment>
<dbReference type="Pfam" id="PF01529">
    <property type="entry name" value="DHHC"/>
    <property type="match status" value="1"/>
</dbReference>
<evidence type="ECO:0000256" key="11">
    <source>
        <dbReference type="SAM" id="MobiDB-lite"/>
    </source>
</evidence>
<keyword evidence="14" id="KW-1185">Reference proteome</keyword>
<comment type="catalytic activity">
    <reaction evidence="9 10">
        <text>L-cysteinyl-[protein] + hexadecanoyl-CoA = S-hexadecanoyl-L-cysteinyl-[protein] + CoA</text>
        <dbReference type="Rhea" id="RHEA:36683"/>
        <dbReference type="Rhea" id="RHEA-COMP:10131"/>
        <dbReference type="Rhea" id="RHEA-COMP:11032"/>
        <dbReference type="ChEBI" id="CHEBI:29950"/>
        <dbReference type="ChEBI" id="CHEBI:57287"/>
        <dbReference type="ChEBI" id="CHEBI:57379"/>
        <dbReference type="ChEBI" id="CHEBI:74151"/>
        <dbReference type="EC" id="2.3.1.225"/>
    </reaction>
</comment>
<accession>A0A1D1VAF8</accession>
<evidence type="ECO:0000256" key="4">
    <source>
        <dbReference type="ARBA" id="ARBA00022989"/>
    </source>
</evidence>
<gene>
    <name evidence="13" type="primary">RvY_09096-1</name>
    <name evidence="13" type="synonym">RvY_09096.1</name>
    <name evidence="13" type="ORF">RvY_09096</name>
</gene>
<evidence type="ECO:0000256" key="3">
    <source>
        <dbReference type="ARBA" id="ARBA00022692"/>
    </source>
</evidence>
<feature type="compositionally biased region" description="Polar residues" evidence="11">
    <location>
        <begin position="370"/>
        <end position="393"/>
    </location>
</feature>
<evidence type="ECO:0000313" key="14">
    <source>
        <dbReference type="Proteomes" id="UP000186922"/>
    </source>
</evidence>
<protein>
    <recommendedName>
        <fullName evidence="10">Palmitoyltransferase</fullName>
        <ecNumber evidence="10">2.3.1.225</ecNumber>
    </recommendedName>
</protein>
<dbReference type="AlphaFoldDB" id="A0A1D1VAF8"/>
<dbReference type="GO" id="GO:0005794">
    <property type="term" value="C:Golgi apparatus"/>
    <property type="evidence" value="ECO:0007669"/>
    <property type="project" value="TreeGrafter"/>
</dbReference>
<dbReference type="GO" id="GO:0006612">
    <property type="term" value="P:protein targeting to membrane"/>
    <property type="evidence" value="ECO:0007669"/>
    <property type="project" value="TreeGrafter"/>
</dbReference>
<proteinExistence type="inferred from homology"/>
<organism evidence="13 14">
    <name type="scientific">Ramazzottius varieornatus</name>
    <name type="common">Water bear</name>
    <name type="synonym">Tardigrade</name>
    <dbReference type="NCBI Taxonomy" id="947166"/>
    <lineage>
        <taxon>Eukaryota</taxon>
        <taxon>Metazoa</taxon>
        <taxon>Ecdysozoa</taxon>
        <taxon>Tardigrada</taxon>
        <taxon>Eutardigrada</taxon>
        <taxon>Parachela</taxon>
        <taxon>Hypsibioidea</taxon>
        <taxon>Ramazzottiidae</taxon>
        <taxon>Ramazzottius</taxon>
    </lineage>
</organism>
<keyword evidence="8 10" id="KW-0012">Acyltransferase</keyword>
<feature type="transmembrane region" description="Helical" evidence="10">
    <location>
        <begin position="97"/>
        <end position="120"/>
    </location>
</feature>
<keyword evidence="4 10" id="KW-1133">Transmembrane helix</keyword>
<dbReference type="PANTHER" id="PTHR22883:SF43">
    <property type="entry name" value="PALMITOYLTRANSFERASE APP"/>
    <property type="match status" value="1"/>
</dbReference>
<dbReference type="EMBL" id="BDGG01000004">
    <property type="protein sequence ID" value="GAU97870.1"/>
    <property type="molecule type" value="Genomic_DNA"/>
</dbReference>
<evidence type="ECO:0000313" key="13">
    <source>
        <dbReference type="EMBL" id="GAU97870.1"/>
    </source>
</evidence>